<keyword evidence="3 9" id="KW-0813">Transport</keyword>
<dbReference type="PANTHER" id="PTHR30386:SF27">
    <property type="entry name" value="MEMBRANE FUSION PROTEIN (MFP) FAMILY PROTEIN"/>
    <property type="match status" value="1"/>
</dbReference>
<keyword evidence="4 9" id="KW-1003">Cell membrane</keyword>
<evidence type="ECO:0000256" key="4">
    <source>
        <dbReference type="ARBA" id="ARBA00022475"/>
    </source>
</evidence>
<dbReference type="InterPro" id="IPR006144">
    <property type="entry name" value="Secretion_HlyD_CS"/>
</dbReference>
<evidence type="ECO:0000256" key="1">
    <source>
        <dbReference type="ARBA" id="ARBA00004377"/>
    </source>
</evidence>
<sequence>MTVAARTIAAPPPPTRSRSDNQFLAPALEVLETPPSPVGTALLLIICLLATIALTWAYVGRIDIIATAQGKIQPVGRVKVVQPLYGGKVVVLPPPDGTEVHRGEVLFQLDPTEAIADEKDAEAALSSVQAEAMRRRAALAAATATEVNRSARINWAADVPEKLRKREDAILASELGQLDASLTSLRSQVRQKEGERDHLQDTLDEQASLVDTLQQRVAMRSTLVGENAGPVASVIDATETLKTQRTQFAIQKGQLADAVAGIDVLKAEIEKTRSTFISDQTERLGDAERQAEDLEERLAKTRAELAQMTVRSPIDGVVQTSVISTEGQVVTAGEEVLRVVPAGAELELEVYVPNRDIGFIHVGQPAVVKLDAFPFTRYGTVPATITKIATDAIPEPDAERREEDAAAAPQTSLFAGAERIQNLVFAVTLKLEQNAVRANGADIPLSPGMSATAEMRTGTRRILGYVFSPLVEVASDAMKER</sequence>
<dbReference type="GO" id="GO:0009306">
    <property type="term" value="P:protein secretion"/>
    <property type="evidence" value="ECO:0007669"/>
    <property type="project" value="InterPro"/>
</dbReference>
<name>B3Q3P6_RHIE6</name>
<dbReference type="KEGG" id="rec:RHECIAT_PC0000835"/>
<gene>
    <name evidence="12" type="ordered locus">RHECIAT_PC0000835</name>
</gene>
<evidence type="ECO:0000256" key="9">
    <source>
        <dbReference type="RuleBase" id="RU365093"/>
    </source>
</evidence>
<feature type="coiled-coil region" evidence="10">
    <location>
        <begin position="182"/>
        <end position="216"/>
    </location>
</feature>
<dbReference type="EMBL" id="CP001077">
    <property type="protein sequence ID" value="ACE94906.1"/>
    <property type="molecule type" value="Genomic_DNA"/>
</dbReference>
<dbReference type="AlphaFoldDB" id="B3Q3P6"/>
<evidence type="ECO:0000256" key="7">
    <source>
        <dbReference type="ARBA" id="ARBA00022989"/>
    </source>
</evidence>
<dbReference type="PROSITE" id="PS00543">
    <property type="entry name" value="HLYD_FAMILY"/>
    <property type="match status" value="1"/>
</dbReference>
<evidence type="ECO:0000313" key="13">
    <source>
        <dbReference type="Proteomes" id="UP000008817"/>
    </source>
</evidence>
<evidence type="ECO:0000256" key="8">
    <source>
        <dbReference type="ARBA" id="ARBA00023136"/>
    </source>
</evidence>
<keyword evidence="10" id="KW-0175">Coiled coil</keyword>
<dbReference type="Gene3D" id="1.10.287.470">
    <property type="entry name" value="Helix hairpin bin"/>
    <property type="match status" value="1"/>
</dbReference>
<organism evidence="12 13">
    <name type="scientific">Rhizobium etli (strain CIAT 652)</name>
    <dbReference type="NCBI Taxonomy" id="491916"/>
    <lineage>
        <taxon>Bacteria</taxon>
        <taxon>Pseudomonadati</taxon>
        <taxon>Pseudomonadota</taxon>
        <taxon>Alphaproteobacteria</taxon>
        <taxon>Hyphomicrobiales</taxon>
        <taxon>Rhizobiaceae</taxon>
        <taxon>Rhizobium/Agrobacterium group</taxon>
        <taxon>Rhizobium</taxon>
    </lineage>
</organism>
<dbReference type="Gene3D" id="2.40.50.100">
    <property type="match status" value="2"/>
</dbReference>
<evidence type="ECO:0000259" key="11">
    <source>
        <dbReference type="Pfam" id="PF26002"/>
    </source>
</evidence>
<comment type="similarity">
    <text evidence="2 9">Belongs to the membrane fusion protein (MFP) (TC 8.A.1) family.</text>
</comment>
<dbReference type="InterPro" id="IPR058982">
    <property type="entry name" value="Beta-barrel_AprE"/>
</dbReference>
<dbReference type="eggNOG" id="COG0845">
    <property type="taxonomic scope" value="Bacteria"/>
</dbReference>
<keyword evidence="6 9" id="KW-0812">Transmembrane</keyword>
<keyword evidence="7 9" id="KW-1133">Transmembrane helix</keyword>
<dbReference type="GO" id="GO:0005886">
    <property type="term" value="C:plasma membrane"/>
    <property type="evidence" value="ECO:0007669"/>
    <property type="project" value="UniProtKB-SubCell"/>
</dbReference>
<evidence type="ECO:0000256" key="10">
    <source>
        <dbReference type="SAM" id="Coils"/>
    </source>
</evidence>
<feature type="coiled-coil region" evidence="10">
    <location>
        <begin position="277"/>
        <end position="311"/>
    </location>
</feature>
<dbReference type="SUPFAM" id="SSF111369">
    <property type="entry name" value="HlyD-like secretion proteins"/>
    <property type="match status" value="1"/>
</dbReference>
<dbReference type="InterPro" id="IPR010129">
    <property type="entry name" value="T1SS_HlyD"/>
</dbReference>
<protein>
    <recommendedName>
        <fullName evidence="9">Membrane fusion protein (MFP) family protein</fullName>
    </recommendedName>
</protein>
<dbReference type="Gene3D" id="2.40.30.170">
    <property type="match status" value="1"/>
</dbReference>
<evidence type="ECO:0000256" key="2">
    <source>
        <dbReference type="ARBA" id="ARBA00009477"/>
    </source>
</evidence>
<keyword evidence="12" id="KW-0614">Plasmid</keyword>
<geneLocation type="plasmid" evidence="12 13">
    <name>pC</name>
</geneLocation>
<dbReference type="HOGENOM" id="CLU_023976_0_1_5"/>
<dbReference type="PANTHER" id="PTHR30386">
    <property type="entry name" value="MEMBRANE FUSION SUBUNIT OF EMRAB-TOLC MULTIDRUG EFFLUX PUMP"/>
    <property type="match status" value="1"/>
</dbReference>
<comment type="subcellular location">
    <subcellularLocation>
        <location evidence="1 9">Cell inner membrane</location>
        <topology evidence="1 9">Single-pass membrane protein</topology>
    </subcellularLocation>
</comment>
<evidence type="ECO:0000256" key="6">
    <source>
        <dbReference type="ARBA" id="ARBA00022692"/>
    </source>
</evidence>
<accession>B3Q3P6</accession>
<keyword evidence="5 9" id="KW-0997">Cell inner membrane</keyword>
<feature type="transmembrane region" description="Helical" evidence="9">
    <location>
        <begin position="38"/>
        <end position="59"/>
    </location>
</feature>
<dbReference type="PRINTS" id="PR01490">
    <property type="entry name" value="RTXTOXIND"/>
</dbReference>
<evidence type="ECO:0000313" key="12">
    <source>
        <dbReference type="EMBL" id="ACE94906.1"/>
    </source>
</evidence>
<evidence type="ECO:0000256" key="3">
    <source>
        <dbReference type="ARBA" id="ARBA00022448"/>
    </source>
</evidence>
<evidence type="ECO:0000256" key="5">
    <source>
        <dbReference type="ARBA" id="ARBA00022519"/>
    </source>
</evidence>
<reference evidence="12 13" key="1">
    <citation type="submission" date="2008-04" db="EMBL/GenBank/DDBJ databases">
        <title>Genome diversity and DNA divergence of Rhizobium etli.</title>
        <authorList>
            <person name="Gonzalez V."/>
            <person name="Acosta J.L."/>
            <person name="Santamaria R.I."/>
            <person name="Bustos P."/>
            <person name="Hernandez-Gonzalez I.L."/>
            <person name="Fernandez J.L."/>
            <person name="Diaz R."/>
            <person name="Flores M."/>
            <person name="Mora J."/>
            <person name="Palacios R."/>
            <person name="Davila G."/>
        </authorList>
    </citation>
    <scope>NUCLEOTIDE SEQUENCE [LARGE SCALE GENOMIC DNA]</scope>
    <source>
        <strain evidence="13">CIAT 652</strain>
        <plasmid evidence="13">Plasmid pC</plasmid>
    </source>
</reference>
<keyword evidence="8 9" id="KW-0472">Membrane</keyword>
<dbReference type="Pfam" id="PF26002">
    <property type="entry name" value="Beta-barrel_AprE"/>
    <property type="match status" value="1"/>
</dbReference>
<dbReference type="NCBIfam" id="TIGR01843">
    <property type="entry name" value="type_I_hlyD"/>
    <property type="match status" value="1"/>
</dbReference>
<dbReference type="Proteomes" id="UP000008817">
    <property type="component" value="Plasmid pC"/>
</dbReference>
<dbReference type="InterPro" id="IPR050739">
    <property type="entry name" value="MFP"/>
</dbReference>
<proteinExistence type="inferred from homology"/>
<feature type="domain" description="AprE-like beta-barrel" evidence="11">
    <location>
        <begin position="347"/>
        <end position="398"/>
    </location>
</feature>